<dbReference type="FunFam" id="1.10.630.10:FF:000006">
    <property type="entry name" value="Cytochrome P450 302a1, mitochondrial"/>
    <property type="match status" value="1"/>
</dbReference>
<comment type="similarity">
    <text evidence="2 9">Belongs to the cytochrome P450 family.</text>
</comment>
<dbReference type="PRINTS" id="PR00385">
    <property type="entry name" value="P450"/>
</dbReference>
<dbReference type="Gene3D" id="1.10.630.10">
    <property type="entry name" value="Cytochrome P450"/>
    <property type="match status" value="1"/>
</dbReference>
<keyword evidence="6 8" id="KW-0408">Iron</keyword>
<feature type="binding site" description="axial binding residue" evidence="8">
    <location>
        <position position="469"/>
    </location>
    <ligand>
        <name>heme</name>
        <dbReference type="ChEBI" id="CHEBI:30413"/>
    </ligand>
    <ligandPart>
        <name>Fe</name>
        <dbReference type="ChEBI" id="CHEBI:18248"/>
    </ligandPart>
</feature>
<keyword evidence="5 9" id="KW-0560">Oxidoreductase</keyword>
<dbReference type="CDD" id="cd11054">
    <property type="entry name" value="CYP24A1-like"/>
    <property type="match status" value="1"/>
</dbReference>
<dbReference type="InterPro" id="IPR002401">
    <property type="entry name" value="Cyt_P450_E_grp-I"/>
</dbReference>
<evidence type="ECO:0000256" key="4">
    <source>
        <dbReference type="ARBA" id="ARBA00022723"/>
    </source>
</evidence>
<dbReference type="PROSITE" id="PS00086">
    <property type="entry name" value="CYTOCHROME_P450"/>
    <property type="match status" value="1"/>
</dbReference>
<evidence type="ECO:0000256" key="8">
    <source>
        <dbReference type="PIRSR" id="PIRSR602401-1"/>
    </source>
</evidence>
<gene>
    <name evidence="10" type="ORF">g.300</name>
</gene>
<reference evidence="10" key="1">
    <citation type="submission" date="2015-11" db="EMBL/GenBank/DDBJ databases">
        <title>De novo transcriptome assembly of four potential Pierce s Disease insect vectors from Arizona vineyards.</title>
        <authorList>
            <person name="Tassone E.E."/>
        </authorList>
    </citation>
    <scope>NUCLEOTIDE SEQUENCE</scope>
</reference>
<dbReference type="GO" id="GO:0016705">
    <property type="term" value="F:oxidoreductase activity, acting on paired donors, with incorporation or reduction of molecular oxygen"/>
    <property type="evidence" value="ECO:0007669"/>
    <property type="project" value="InterPro"/>
</dbReference>
<keyword evidence="4 8" id="KW-0479">Metal-binding</keyword>
<name>A0A1B6KHD3_9HEMI</name>
<dbReference type="InterPro" id="IPR001128">
    <property type="entry name" value="Cyt_P450"/>
</dbReference>
<organism evidence="10">
    <name type="scientific">Graphocephala atropunctata</name>
    <dbReference type="NCBI Taxonomy" id="36148"/>
    <lineage>
        <taxon>Eukaryota</taxon>
        <taxon>Metazoa</taxon>
        <taxon>Ecdysozoa</taxon>
        <taxon>Arthropoda</taxon>
        <taxon>Hexapoda</taxon>
        <taxon>Insecta</taxon>
        <taxon>Pterygota</taxon>
        <taxon>Neoptera</taxon>
        <taxon>Paraneoptera</taxon>
        <taxon>Hemiptera</taxon>
        <taxon>Auchenorrhyncha</taxon>
        <taxon>Membracoidea</taxon>
        <taxon>Cicadellidae</taxon>
        <taxon>Cicadellinae</taxon>
        <taxon>Cicadellini</taxon>
        <taxon>Graphocephala</taxon>
    </lineage>
</organism>
<dbReference type="Pfam" id="PF00067">
    <property type="entry name" value="p450"/>
    <property type="match status" value="1"/>
</dbReference>
<accession>A0A1B6KHD3</accession>
<dbReference type="EMBL" id="GEBQ01029100">
    <property type="protein sequence ID" value="JAT10877.1"/>
    <property type="molecule type" value="Transcribed_RNA"/>
</dbReference>
<evidence type="ECO:0000256" key="7">
    <source>
        <dbReference type="ARBA" id="ARBA00023033"/>
    </source>
</evidence>
<comment type="cofactor">
    <cofactor evidence="1 8">
        <name>heme</name>
        <dbReference type="ChEBI" id="CHEBI:30413"/>
    </cofactor>
</comment>
<evidence type="ECO:0000256" key="1">
    <source>
        <dbReference type="ARBA" id="ARBA00001971"/>
    </source>
</evidence>
<evidence type="ECO:0008006" key="11">
    <source>
        <dbReference type="Google" id="ProtNLM"/>
    </source>
</evidence>
<evidence type="ECO:0000313" key="10">
    <source>
        <dbReference type="EMBL" id="JAT10877.1"/>
    </source>
</evidence>
<dbReference type="GO" id="GO:0005506">
    <property type="term" value="F:iron ion binding"/>
    <property type="evidence" value="ECO:0007669"/>
    <property type="project" value="InterPro"/>
</dbReference>
<keyword evidence="3 8" id="KW-0349">Heme</keyword>
<evidence type="ECO:0000256" key="5">
    <source>
        <dbReference type="ARBA" id="ARBA00023002"/>
    </source>
</evidence>
<evidence type="ECO:0000256" key="9">
    <source>
        <dbReference type="RuleBase" id="RU000461"/>
    </source>
</evidence>
<dbReference type="InterPro" id="IPR050479">
    <property type="entry name" value="CYP11_CYP27_families"/>
</dbReference>
<evidence type="ECO:0000256" key="6">
    <source>
        <dbReference type="ARBA" id="ARBA00023004"/>
    </source>
</evidence>
<dbReference type="InterPro" id="IPR017972">
    <property type="entry name" value="Cyt_P450_CS"/>
</dbReference>
<dbReference type="GO" id="GO:0004497">
    <property type="term" value="F:monooxygenase activity"/>
    <property type="evidence" value="ECO:0007669"/>
    <property type="project" value="UniProtKB-KW"/>
</dbReference>
<sequence length="525" mass="59890">MEALLKFIKHRPAHGQLSVRFLSCPVESKAEDKNSCDTENCLPQPDQDKGFSEVKSFKSIPGPKSYPVIGTLWKYIPLIGEYKFDRLHENGLKKLQQFGPLVREDIVPGVPVVWVYTPSDIERVYRSEGRFPERRSHLALKKYRKDRPHIYNNGGVLLSEGAEWWRLRSVFQRNLNRIQDVRSHLSETDAIMREFIQFAARSSDITDFLPKLSRLYLELTGMVTFSTRLQSFSIEEQDKHSVTSQLIEAAFSVNSCILKTDNGPRLWQHWRTPLYHKMEKSLSIIEKKAMELMKNVRAGENASLVSQYLTCPELDQKDIYTMAIDIMLAAIDTTTYTSCFVLYHLATNPEAQERLHQEACQLLPSPQDCVSGDVLARASITRSIIKETFRLNPVSVGIGRILAKDTVLSGYNVPSGTVVVTQNQVTCRLEEFFPRPNEFIPERWLRGSPGYQPFNPYLVLPFGHGTRACIARYLAEQNLYVLILRLIRDYVVTWHGGKLGVLSVLINRPDQPVLLALTKRGTSSS</sequence>
<dbReference type="AlphaFoldDB" id="A0A1B6KHD3"/>
<dbReference type="GO" id="GO:0020037">
    <property type="term" value="F:heme binding"/>
    <property type="evidence" value="ECO:0007669"/>
    <property type="project" value="InterPro"/>
</dbReference>
<evidence type="ECO:0000256" key="3">
    <source>
        <dbReference type="ARBA" id="ARBA00022617"/>
    </source>
</evidence>
<keyword evidence="7 9" id="KW-0503">Monooxygenase</keyword>
<dbReference type="PANTHER" id="PTHR24279:SF120">
    <property type="entry name" value="CYTOCHROME P450"/>
    <property type="match status" value="1"/>
</dbReference>
<dbReference type="SUPFAM" id="SSF48264">
    <property type="entry name" value="Cytochrome P450"/>
    <property type="match status" value="1"/>
</dbReference>
<evidence type="ECO:0000256" key="2">
    <source>
        <dbReference type="ARBA" id="ARBA00010617"/>
    </source>
</evidence>
<dbReference type="PANTHER" id="PTHR24279">
    <property type="entry name" value="CYTOCHROME P450"/>
    <property type="match status" value="1"/>
</dbReference>
<dbReference type="PRINTS" id="PR00463">
    <property type="entry name" value="EP450I"/>
</dbReference>
<dbReference type="InterPro" id="IPR036396">
    <property type="entry name" value="Cyt_P450_sf"/>
</dbReference>
<proteinExistence type="inferred from homology"/>
<protein>
    <recommendedName>
        <fullName evidence="11">Cytochrome P450 302a1, mitochondrial</fullName>
    </recommendedName>
</protein>